<dbReference type="AlphaFoldDB" id="A0A820VGZ0"/>
<accession>A0A820VGZ0</accession>
<proteinExistence type="predicted"/>
<dbReference type="Pfam" id="PF13516">
    <property type="entry name" value="LRR_6"/>
    <property type="match status" value="3"/>
</dbReference>
<dbReference type="SUPFAM" id="SSF52047">
    <property type="entry name" value="RNI-like"/>
    <property type="match status" value="1"/>
</dbReference>
<dbReference type="InterPro" id="IPR032675">
    <property type="entry name" value="LRR_dom_sf"/>
</dbReference>
<sequence length="242" mass="27049">NAIPVKGAQHLADALRKNTALTTLDLGGHKIGGEGAQHLADALLNNTTLTTLHLHCNDITHEGAQHLADTLRRNAALTTLNLRSNSVGDKGVQHLADALRKNTKDDVTQKQRPIKRVQLDRDSSNVHLREEKFSLPITLVTVTTLSNQELESTNPWKNWLFANNMSELYKRFELGTIRKKTGDIIEDTAQGIITEQLQIVNHRVVNAASGPFHLSFPPEIGNTLIYLYTKDSFWYKLINHVL</sequence>
<dbReference type="Proteomes" id="UP000663851">
    <property type="component" value="Unassembled WGS sequence"/>
</dbReference>
<feature type="non-terminal residue" evidence="4">
    <location>
        <position position="1"/>
    </location>
</feature>
<keyword evidence="2" id="KW-0963">Cytoplasm</keyword>
<keyword evidence="3" id="KW-0206">Cytoskeleton</keyword>
<name>A0A820VGZ0_9BILA</name>
<dbReference type="InterPro" id="IPR001611">
    <property type="entry name" value="Leu-rich_rpt"/>
</dbReference>
<gene>
    <name evidence="4" type="ORF">HFQ381_LOCUS27766</name>
</gene>
<dbReference type="EMBL" id="CAJOBO010003703">
    <property type="protein sequence ID" value="CAF4500995.1"/>
    <property type="molecule type" value="Genomic_DNA"/>
</dbReference>
<evidence type="ECO:0000256" key="2">
    <source>
        <dbReference type="ARBA" id="ARBA00022490"/>
    </source>
</evidence>
<reference evidence="4" key="1">
    <citation type="submission" date="2021-02" db="EMBL/GenBank/DDBJ databases">
        <authorList>
            <person name="Nowell W R."/>
        </authorList>
    </citation>
    <scope>NUCLEOTIDE SEQUENCE</scope>
</reference>
<evidence type="ECO:0000313" key="5">
    <source>
        <dbReference type="Proteomes" id="UP000663851"/>
    </source>
</evidence>
<organism evidence="4 5">
    <name type="scientific">Rotaria socialis</name>
    <dbReference type="NCBI Taxonomy" id="392032"/>
    <lineage>
        <taxon>Eukaryota</taxon>
        <taxon>Metazoa</taxon>
        <taxon>Spiralia</taxon>
        <taxon>Gnathifera</taxon>
        <taxon>Rotifera</taxon>
        <taxon>Eurotatoria</taxon>
        <taxon>Bdelloidea</taxon>
        <taxon>Philodinida</taxon>
        <taxon>Philodinidae</taxon>
        <taxon>Rotaria</taxon>
    </lineage>
</organism>
<dbReference type="InterPro" id="IPR052410">
    <property type="entry name" value="DRC5"/>
</dbReference>
<evidence type="ECO:0000256" key="1">
    <source>
        <dbReference type="ARBA" id="ARBA00004245"/>
    </source>
</evidence>
<dbReference type="SMART" id="SM00368">
    <property type="entry name" value="LRR_RI"/>
    <property type="match status" value="3"/>
</dbReference>
<dbReference type="PANTHER" id="PTHR24107:SF2">
    <property type="entry name" value="NLR FAMILY CARD DOMAIN CONTAINING 3"/>
    <property type="match status" value="1"/>
</dbReference>
<evidence type="ECO:0000313" key="4">
    <source>
        <dbReference type="EMBL" id="CAF4500995.1"/>
    </source>
</evidence>
<comment type="subcellular location">
    <subcellularLocation>
        <location evidence="1">Cytoplasm</location>
        <location evidence="1">Cytoskeleton</location>
    </subcellularLocation>
</comment>
<comment type="caution">
    <text evidence="4">The sequence shown here is derived from an EMBL/GenBank/DDBJ whole genome shotgun (WGS) entry which is preliminary data.</text>
</comment>
<dbReference type="PANTHER" id="PTHR24107">
    <property type="entry name" value="YNEIN REGULATORY COMPLEX SUBUNIT 5"/>
    <property type="match status" value="1"/>
</dbReference>
<evidence type="ECO:0000256" key="3">
    <source>
        <dbReference type="ARBA" id="ARBA00023212"/>
    </source>
</evidence>
<dbReference type="Gene3D" id="3.80.10.10">
    <property type="entry name" value="Ribonuclease Inhibitor"/>
    <property type="match status" value="1"/>
</dbReference>
<protein>
    <submittedName>
        <fullName evidence="4">Uncharacterized protein</fullName>
    </submittedName>
</protein>
<dbReference type="GO" id="GO:0005856">
    <property type="term" value="C:cytoskeleton"/>
    <property type="evidence" value="ECO:0007669"/>
    <property type="project" value="UniProtKB-SubCell"/>
</dbReference>